<dbReference type="Proteomes" id="UP000621500">
    <property type="component" value="Unassembled WGS sequence"/>
</dbReference>
<name>A0ABQ4EVN8_9ACTN</name>
<evidence type="ECO:0000313" key="2">
    <source>
        <dbReference type="Proteomes" id="UP000621500"/>
    </source>
</evidence>
<keyword evidence="2" id="KW-1185">Reference proteome</keyword>
<gene>
    <name evidence="1" type="ORF">Pma05_52790</name>
</gene>
<organism evidence="1 2">
    <name type="scientific">Plantactinospora mayteni</name>
    <dbReference type="NCBI Taxonomy" id="566021"/>
    <lineage>
        <taxon>Bacteria</taxon>
        <taxon>Bacillati</taxon>
        <taxon>Actinomycetota</taxon>
        <taxon>Actinomycetes</taxon>
        <taxon>Micromonosporales</taxon>
        <taxon>Micromonosporaceae</taxon>
        <taxon>Plantactinospora</taxon>
    </lineage>
</organism>
<comment type="caution">
    <text evidence="1">The sequence shown here is derived from an EMBL/GenBank/DDBJ whole genome shotgun (WGS) entry which is preliminary data.</text>
</comment>
<sequence>MEPEPELERLRAALLAVPDGRLPDRDWLLDRDWLAEALRRVGAEPAALGRLFAAAGRRCGRTPLPDLPDWTADDAARVLLLAALPPTELPGQVEARYREGDAAERRAVLRALPLLPVGDAGVPLLHDAIRTNDTRLVSAALGPYSTRLDQAAWRQAVLKCVFTGIPLAAVHRLHDRADAELATMLAGFADERRAAGRDMPADATALLARLSVPHRSGTPTGPGAEEEA</sequence>
<dbReference type="EMBL" id="BONX01000036">
    <property type="protein sequence ID" value="GIG98706.1"/>
    <property type="molecule type" value="Genomic_DNA"/>
</dbReference>
<proteinExistence type="predicted"/>
<accession>A0ABQ4EVN8</accession>
<dbReference type="NCBIfam" id="NF035938">
    <property type="entry name" value="EboA_domain"/>
    <property type="match status" value="1"/>
</dbReference>
<evidence type="ECO:0000313" key="1">
    <source>
        <dbReference type="EMBL" id="GIG98706.1"/>
    </source>
</evidence>
<evidence type="ECO:0008006" key="3">
    <source>
        <dbReference type="Google" id="ProtNLM"/>
    </source>
</evidence>
<reference evidence="1 2" key="1">
    <citation type="submission" date="2021-01" db="EMBL/GenBank/DDBJ databases">
        <title>Whole genome shotgun sequence of Plantactinospora mayteni NBRC 109088.</title>
        <authorList>
            <person name="Komaki H."/>
            <person name="Tamura T."/>
        </authorList>
    </citation>
    <scope>NUCLEOTIDE SEQUENCE [LARGE SCALE GENOMIC DNA]</scope>
    <source>
        <strain evidence="1 2">NBRC 109088</strain>
    </source>
</reference>
<dbReference type="InterPro" id="IPR047715">
    <property type="entry name" value="EboA_dom"/>
</dbReference>
<protein>
    <recommendedName>
        <fullName evidence="3">Sugar phosphate isomerase</fullName>
    </recommendedName>
</protein>
<dbReference type="RefSeq" id="WP_203860131.1">
    <property type="nucleotide sequence ID" value="NZ_BAAAZQ010000006.1"/>
</dbReference>